<feature type="region of interest" description="Disordered" evidence="1">
    <location>
        <begin position="1485"/>
        <end position="1578"/>
    </location>
</feature>
<feature type="compositionally biased region" description="Basic and acidic residues" evidence="1">
    <location>
        <begin position="1386"/>
        <end position="1410"/>
    </location>
</feature>
<feature type="region of interest" description="Disordered" evidence="1">
    <location>
        <begin position="439"/>
        <end position="458"/>
    </location>
</feature>
<dbReference type="InterPro" id="IPR007021">
    <property type="entry name" value="DUF659"/>
</dbReference>
<feature type="domain" description="Integrase catalytic" evidence="2">
    <location>
        <begin position="1762"/>
        <end position="1923"/>
    </location>
</feature>
<evidence type="ECO:0000313" key="4">
    <source>
        <dbReference type="Proteomes" id="UP000265515"/>
    </source>
</evidence>
<reference evidence="3 4" key="1">
    <citation type="journal article" date="2018" name="Cell">
        <title>The Chara Genome: Secondary Complexity and Implications for Plant Terrestrialization.</title>
        <authorList>
            <person name="Nishiyama T."/>
            <person name="Sakayama H."/>
            <person name="Vries J.D."/>
            <person name="Buschmann H."/>
            <person name="Saint-Marcoux D."/>
            <person name="Ullrich K.K."/>
            <person name="Haas F.B."/>
            <person name="Vanderstraeten L."/>
            <person name="Becker D."/>
            <person name="Lang D."/>
            <person name="Vosolsobe S."/>
            <person name="Rombauts S."/>
            <person name="Wilhelmsson P.K.I."/>
            <person name="Janitza P."/>
            <person name="Kern R."/>
            <person name="Heyl A."/>
            <person name="Rumpler F."/>
            <person name="Villalobos L.I.A.C."/>
            <person name="Clay J.M."/>
            <person name="Skokan R."/>
            <person name="Toyoda A."/>
            <person name="Suzuki Y."/>
            <person name="Kagoshima H."/>
            <person name="Schijlen E."/>
            <person name="Tajeshwar N."/>
            <person name="Catarino B."/>
            <person name="Hetherington A.J."/>
            <person name="Saltykova A."/>
            <person name="Bonnot C."/>
            <person name="Breuninger H."/>
            <person name="Symeonidi A."/>
            <person name="Radhakrishnan G.V."/>
            <person name="Van Nieuwerburgh F."/>
            <person name="Deforce D."/>
            <person name="Chang C."/>
            <person name="Karol K.G."/>
            <person name="Hedrich R."/>
            <person name="Ulvskov P."/>
            <person name="Glockner G."/>
            <person name="Delwiche C.F."/>
            <person name="Petrasek J."/>
            <person name="Van de Peer Y."/>
            <person name="Friml J."/>
            <person name="Beilby M."/>
            <person name="Dolan L."/>
            <person name="Kohara Y."/>
            <person name="Sugano S."/>
            <person name="Fujiyama A."/>
            <person name="Delaux P.-M."/>
            <person name="Quint M."/>
            <person name="TheiBen G."/>
            <person name="Hagemann M."/>
            <person name="Harholt J."/>
            <person name="Dunand C."/>
            <person name="Zachgo S."/>
            <person name="Langdale J."/>
            <person name="Maumus F."/>
            <person name="Straeten D.V.D."/>
            <person name="Gould S.B."/>
            <person name="Rensing S.A."/>
        </authorList>
    </citation>
    <scope>NUCLEOTIDE SEQUENCE [LARGE SCALE GENOMIC DNA]</scope>
    <source>
        <strain evidence="3 4">S276</strain>
    </source>
</reference>
<feature type="compositionally biased region" description="Basic and acidic residues" evidence="1">
    <location>
        <begin position="1502"/>
        <end position="1529"/>
    </location>
</feature>
<feature type="compositionally biased region" description="Low complexity" evidence="1">
    <location>
        <begin position="498"/>
        <end position="510"/>
    </location>
</feature>
<dbReference type="InterPro" id="IPR012337">
    <property type="entry name" value="RNaseH-like_sf"/>
</dbReference>
<dbReference type="Pfam" id="PF04937">
    <property type="entry name" value="DUF659"/>
    <property type="match status" value="1"/>
</dbReference>
<feature type="compositionally biased region" description="Basic and acidic residues" evidence="1">
    <location>
        <begin position="1131"/>
        <end position="1149"/>
    </location>
</feature>
<feature type="compositionally biased region" description="Basic and acidic residues" evidence="1">
    <location>
        <begin position="1610"/>
        <end position="1629"/>
    </location>
</feature>
<dbReference type="InterPro" id="IPR050951">
    <property type="entry name" value="Retrovirus_Pol_polyprotein"/>
</dbReference>
<feature type="region of interest" description="Disordered" evidence="1">
    <location>
        <begin position="381"/>
        <end position="404"/>
    </location>
</feature>
<dbReference type="GO" id="GO:0015074">
    <property type="term" value="P:DNA integration"/>
    <property type="evidence" value="ECO:0007669"/>
    <property type="project" value="InterPro"/>
</dbReference>
<dbReference type="SUPFAM" id="SSF53098">
    <property type="entry name" value="Ribonuclease H-like"/>
    <property type="match status" value="2"/>
</dbReference>
<feature type="compositionally biased region" description="Polar residues" evidence="1">
    <location>
        <begin position="1553"/>
        <end position="1563"/>
    </location>
</feature>
<feature type="compositionally biased region" description="Basic and acidic residues" evidence="1">
    <location>
        <begin position="1224"/>
        <end position="1235"/>
    </location>
</feature>
<feature type="compositionally biased region" description="Basic and acidic residues" evidence="1">
    <location>
        <begin position="1692"/>
        <end position="1707"/>
    </location>
</feature>
<dbReference type="PANTHER" id="PTHR37984">
    <property type="entry name" value="PROTEIN CBG26694"/>
    <property type="match status" value="1"/>
</dbReference>
<feature type="region of interest" description="Disordered" evidence="1">
    <location>
        <begin position="498"/>
        <end position="532"/>
    </location>
</feature>
<dbReference type="PROSITE" id="PS50994">
    <property type="entry name" value="INTEGRASE"/>
    <property type="match status" value="1"/>
</dbReference>
<sequence>MWKQDWHRKNGMARWLSPPVYSSGTEMPIDVREGVSVVLPKEGTWTDLEPAYETVMLDEKDAFLWIETTRTEVSLTRLSPSLMDPEFRGTVEARGWVYVSQEMENAMVVGLVLGTAPEQLFKQAEREVIWAACQRAEMEMERMEVRVELGDRGNMRRPLRTMRCVLPPFLVDAVFGTRDRLKRICRLMTRLRLYQSARQDFFRLSVEAGPFEGNWAEELAKHVFAALTADFDLCRELPTFSEGSDIVFFSRVEAFIISQDQGKEPIDSSTSARQGHNTKTFDSPFKVDPKVDGKRDDQVWYFVARGRYLDGSTAAAAKEHFSKSEKFRCEAATPAVWNAIWSKDMTKCPKEFASAIETLQSLLPGHPSLQWPPLRFPKDAVPPPVPATAPSEPVASPNSGTPAIRVTTARPATTVATRPTAPTSAPLVVTRGARDVEVGRSMPANEPPTVRNSAGTAAFDEDSTRAFIESRRWGGSVGSSTVLAPVFRGARQSDAARVGAAVAPGASPRGSSEHPWLPPPPSRAAQRPVVHQAHATALPDPSHTPADARQSASVPCFREQADHGVPAEEVPAPVSDSSPTPIPTTTGGGRSAPQPPPVLTGSLDPLHRIRDLAVAQSAAPASPGVLLDVGVLGGRATTGRCRGTYRQQAVTSYYSDPLERAWHLQIMRFIVESGMPFNCSKLESFKRMFTMIIPPGFRGRPCLDFPPTTCCARPFWTSWMTLCNYLVGIEIGVVYVATDVMRGKKNASALPNAWLKRVKSMDIQLSDITAFVTDSAGVNVAAMEVFQKDESVKHIFWIPCVAHIMDLILEDIGGIDWVASRIAQARLIIRFFKRHETVWSTSKSRKDAAEVTACIGSPPWWEDLRSLCKMLEPIMDMLKLVDSDTRQISKILQRYEEMIASCLSACRDIDRDQQDAIVEVFHRRRTMFKTPAHTAAMLLDPEFRDPTLCDNAEVQQALVEALVQFGYPEDSPQHREVQRAVAKLHTRDPPFDELTMRRAVDIYDHPASFWSPRRRSSLTRPSLQAGSFVYGRPHHRAREPGLVGASFIRSLATSCRFPGLRSLCGATGTSGYSIDLHCATMVLERGPASSRNGCIIGRPWTMRQPWTSSSSDAPGGDGSHQLSDGVSSVRPPDEGEQREAHRGSMETLEERHPRVIRSEEGVAHDTTQPRSTNAARFIGEGIERIGSSTTHDVGGGGGGGVGGADATRSFEEGIERIGSSTAHDVGDAHIDEPRPHLMGMRDILRPPPSRSPAADPVAHRQASQSALPTRSFYGGAAMDRRACDIGHASSCGPADVPAGARLIGNVDGTCHGSMRAYEEQHGRPIRAKTTEVLDTRTASARLSRTRKKGTGASIPYHRRRLHPFFCNRDETGQMPAAADGRGGVDGGDRVDDSGRGEKRRGGTMIIHDDSSTAAEGGETTGADDPDDSDYVPRIRTADRDDGGGRRVRMRTGPGPEGHCTPSVHLPPIDPRARARSLLGKGIAMEEKIEDQQSKGSQGTNEDGERNKGSARDRESAKPEGTREDGKDLSIGESSGKVGGSKRGPQENREGGNDTRTSPRNLAGTTPKKTKVADTSRKLAEIEKRTAEFKAKLIEQMMVGDEGDPQGAGSREGRRTSQDETRYEGKDNSHKGTPSKKGKDKGDPPTEGIENAMTPPAIDSGTSKLPATPKVTGACAGLWSLRERVLGWFDPEGTPKTREKQRESKEGEETSAVGEAGGSEDGLQRVVATLTRTLNKNQGYLADAKKKLTFDGANITEFLIDYENLAALLKWTEEEKMEHLGQHVSLSLGRYILDARENLSGYVKAVALKKKTGKGVADWIEDFYLRHPFVRRFIADNGTEFVNQVVLGRLKALCVPIKIIEPYHPEANAPVEKGHRTLKNTIAKLAVDDLGNWPRYLKQAVFSENMTPKRTTGCISAELWYGREIDFPVEALVPTWNRLDDNPHMSTEELIVARCQQVVRNEEALEEVVKRVMDSRMTDKARWDQVENIRKEPLQVGEKVLVRNSALESTWSGQLERFKGPYKIAKRVGLNTFELEDLDGTRIKGPFPGQRLVRFLSTDPVEQWLQEAQDTETGELTTWKAGSWLRFYSASPPPCGSDHDCRGCSFCVSFPVEHRVTSWAGCE</sequence>
<dbReference type="PANTHER" id="PTHR37984:SF15">
    <property type="entry name" value="INTEGRASE CATALYTIC DOMAIN-CONTAINING PROTEIN"/>
    <property type="match status" value="1"/>
</dbReference>
<feature type="compositionally biased region" description="Polar residues" evidence="1">
    <location>
        <begin position="267"/>
        <end position="281"/>
    </location>
</feature>
<dbReference type="Proteomes" id="UP000265515">
    <property type="component" value="Unassembled WGS sequence"/>
</dbReference>
<feature type="compositionally biased region" description="Low complexity" evidence="1">
    <location>
        <begin position="573"/>
        <end position="585"/>
    </location>
</feature>
<feature type="region of interest" description="Disordered" evidence="1">
    <location>
        <begin position="263"/>
        <end position="287"/>
    </location>
</feature>
<feature type="compositionally biased region" description="Low complexity" evidence="1">
    <location>
        <begin position="388"/>
        <end position="404"/>
    </location>
</feature>
<gene>
    <name evidence="3" type="ORF">CBR_g21886</name>
</gene>
<feature type="compositionally biased region" description="Gly residues" evidence="1">
    <location>
        <begin position="1193"/>
        <end position="1203"/>
    </location>
</feature>
<feature type="region of interest" description="Disordered" evidence="1">
    <location>
        <begin position="1688"/>
        <end position="1719"/>
    </location>
</feature>
<feature type="region of interest" description="Disordered" evidence="1">
    <location>
        <begin position="1317"/>
        <end position="1354"/>
    </location>
</feature>
<organism evidence="3 4">
    <name type="scientific">Chara braunii</name>
    <name type="common">Braun's stonewort</name>
    <dbReference type="NCBI Taxonomy" id="69332"/>
    <lineage>
        <taxon>Eukaryota</taxon>
        <taxon>Viridiplantae</taxon>
        <taxon>Streptophyta</taxon>
        <taxon>Charophyceae</taxon>
        <taxon>Charales</taxon>
        <taxon>Characeae</taxon>
        <taxon>Chara</taxon>
    </lineage>
</organism>
<evidence type="ECO:0000256" key="1">
    <source>
        <dbReference type="SAM" id="MobiDB-lite"/>
    </source>
</evidence>
<protein>
    <recommendedName>
        <fullName evidence="2">Integrase catalytic domain-containing protein</fullName>
    </recommendedName>
</protein>
<evidence type="ECO:0000313" key="3">
    <source>
        <dbReference type="EMBL" id="GBG76138.1"/>
    </source>
</evidence>
<feature type="compositionally biased region" description="Basic and acidic residues" evidence="1">
    <location>
        <begin position="1317"/>
        <end position="1334"/>
    </location>
</feature>
<keyword evidence="4" id="KW-1185">Reference proteome</keyword>
<proteinExistence type="predicted"/>
<dbReference type="InterPro" id="IPR036397">
    <property type="entry name" value="RNaseH_sf"/>
</dbReference>
<name>A0A388L1L0_CHABU</name>
<feature type="compositionally biased region" description="Basic and acidic residues" evidence="1">
    <location>
        <begin position="1430"/>
        <end position="1444"/>
    </location>
</feature>
<dbReference type="InterPro" id="IPR001584">
    <property type="entry name" value="Integrase_cat-core"/>
</dbReference>
<dbReference type="Gramene" id="GBG76138">
    <property type="protein sequence ID" value="GBG76138"/>
    <property type="gene ID" value="CBR_g21886"/>
</dbReference>
<feature type="region of interest" description="Disordered" evidence="1">
    <location>
        <begin position="1101"/>
        <end position="1149"/>
    </location>
</feature>
<feature type="region of interest" description="Disordered" evidence="1">
    <location>
        <begin position="1369"/>
        <end position="1470"/>
    </location>
</feature>
<accession>A0A388L1L0</accession>
<feature type="region of interest" description="Disordered" evidence="1">
    <location>
        <begin position="565"/>
        <end position="602"/>
    </location>
</feature>
<feature type="compositionally biased region" description="Basic and acidic residues" evidence="1">
    <location>
        <begin position="1543"/>
        <end position="1552"/>
    </location>
</feature>
<feature type="region of interest" description="Disordered" evidence="1">
    <location>
        <begin position="1186"/>
        <end position="1271"/>
    </location>
</feature>
<feature type="region of interest" description="Disordered" evidence="1">
    <location>
        <begin position="1592"/>
        <end position="1668"/>
    </location>
</feature>
<evidence type="ECO:0000259" key="2">
    <source>
        <dbReference type="PROSITE" id="PS50994"/>
    </source>
</evidence>
<dbReference type="EMBL" id="BFEA01000238">
    <property type="protein sequence ID" value="GBG76138.1"/>
    <property type="molecule type" value="Genomic_DNA"/>
</dbReference>
<comment type="caution">
    <text evidence="3">The sequence shown here is derived from an EMBL/GenBank/DDBJ whole genome shotgun (WGS) entry which is preliminary data.</text>
</comment>
<dbReference type="GO" id="GO:0003676">
    <property type="term" value="F:nucleic acid binding"/>
    <property type="evidence" value="ECO:0007669"/>
    <property type="project" value="InterPro"/>
</dbReference>
<dbReference type="Gene3D" id="3.30.420.10">
    <property type="entry name" value="Ribonuclease H-like superfamily/Ribonuclease H"/>
    <property type="match status" value="1"/>
</dbReference>